<dbReference type="OrthoDB" id="7108654at2759"/>
<feature type="region of interest" description="Disordered" evidence="2">
    <location>
        <begin position="1"/>
        <end position="35"/>
    </location>
</feature>
<organism evidence="3 4">
    <name type="scientific">Cristinia sonorae</name>
    <dbReference type="NCBI Taxonomy" id="1940300"/>
    <lineage>
        <taxon>Eukaryota</taxon>
        <taxon>Fungi</taxon>
        <taxon>Dikarya</taxon>
        <taxon>Basidiomycota</taxon>
        <taxon>Agaricomycotina</taxon>
        <taxon>Agaricomycetes</taxon>
        <taxon>Agaricomycetidae</taxon>
        <taxon>Agaricales</taxon>
        <taxon>Pleurotineae</taxon>
        <taxon>Stephanosporaceae</taxon>
        <taxon>Cristinia</taxon>
    </lineage>
</organism>
<dbReference type="PANTHER" id="PTHR31118">
    <property type="entry name" value="CYCLASE-LIKE PROTEIN 2"/>
    <property type="match status" value="1"/>
</dbReference>
<evidence type="ECO:0000256" key="1">
    <source>
        <dbReference type="ARBA" id="ARBA00007865"/>
    </source>
</evidence>
<evidence type="ECO:0000256" key="2">
    <source>
        <dbReference type="SAM" id="MobiDB-lite"/>
    </source>
</evidence>
<evidence type="ECO:0000313" key="3">
    <source>
        <dbReference type="EMBL" id="KAH8103598.1"/>
    </source>
</evidence>
<protein>
    <submittedName>
        <fullName evidence="3">Cyclase</fullName>
    </submittedName>
</protein>
<comment type="caution">
    <text evidence="3">The sequence shown here is derived from an EMBL/GenBank/DDBJ whole genome shotgun (WGS) entry which is preliminary data.</text>
</comment>
<dbReference type="Pfam" id="PF04199">
    <property type="entry name" value="Cyclase"/>
    <property type="match status" value="1"/>
</dbReference>
<dbReference type="Gene3D" id="3.50.30.50">
    <property type="entry name" value="Putative cyclase"/>
    <property type="match status" value="1"/>
</dbReference>
<comment type="similarity">
    <text evidence="1">Belongs to the Cyclase 1 superfamily.</text>
</comment>
<dbReference type="EMBL" id="JAEVFJ010000007">
    <property type="protein sequence ID" value="KAH8103598.1"/>
    <property type="molecule type" value="Genomic_DNA"/>
</dbReference>
<name>A0A8K0UTB6_9AGAR</name>
<reference evidence="3" key="1">
    <citation type="journal article" date="2021" name="New Phytol.">
        <title>Evolutionary innovations through gain and loss of genes in the ectomycorrhizal Boletales.</title>
        <authorList>
            <person name="Wu G."/>
            <person name="Miyauchi S."/>
            <person name="Morin E."/>
            <person name="Kuo A."/>
            <person name="Drula E."/>
            <person name="Varga T."/>
            <person name="Kohler A."/>
            <person name="Feng B."/>
            <person name="Cao Y."/>
            <person name="Lipzen A."/>
            <person name="Daum C."/>
            <person name="Hundley H."/>
            <person name="Pangilinan J."/>
            <person name="Johnson J."/>
            <person name="Barry K."/>
            <person name="LaButti K."/>
            <person name="Ng V."/>
            <person name="Ahrendt S."/>
            <person name="Min B."/>
            <person name="Choi I.G."/>
            <person name="Park H."/>
            <person name="Plett J.M."/>
            <person name="Magnuson J."/>
            <person name="Spatafora J.W."/>
            <person name="Nagy L.G."/>
            <person name="Henrissat B."/>
            <person name="Grigoriev I.V."/>
            <person name="Yang Z.L."/>
            <person name="Xu J."/>
            <person name="Martin F.M."/>
        </authorList>
    </citation>
    <scope>NUCLEOTIDE SEQUENCE</scope>
    <source>
        <strain evidence="3">KKN 215</strain>
    </source>
</reference>
<dbReference type="PANTHER" id="PTHR31118:SF32">
    <property type="entry name" value="KYNURENINE FORMAMIDASE"/>
    <property type="match status" value="1"/>
</dbReference>
<keyword evidence="4" id="KW-1185">Reference proteome</keyword>
<dbReference type="Proteomes" id="UP000813824">
    <property type="component" value="Unassembled WGS sequence"/>
</dbReference>
<dbReference type="SUPFAM" id="SSF102198">
    <property type="entry name" value="Putative cyclase"/>
    <property type="match status" value="1"/>
</dbReference>
<evidence type="ECO:0000313" key="4">
    <source>
        <dbReference type="Proteomes" id="UP000813824"/>
    </source>
</evidence>
<dbReference type="GO" id="GO:0019441">
    <property type="term" value="P:L-tryptophan catabolic process to kynurenine"/>
    <property type="evidence" value="ECO:0007669"/>
    <property type="project" value="InterPro"/>
</dbReference>
<sequence>MTHIAPVPTMGVPDTPTPTTSKINGATALSSAGEASTSRASASTVYDLSHPLTNGAVPTFHWSHPSYCANCVSSVAKGDVSNVHAITIGTHTGTHIDAPYHFFTDGATVDKLDLSLLTAAPAVVVDVRRKEAHGRITWEDLRPYEGRMGKGVAVLLCTGWSKNWNQPHYSDHPFLDPDAARKLIEIGVRVVGVDAMSPDEVREGTGDALETHKAILGNGGVIVENLVGLERILEDGVDRKDLRVSILPLSLTDCDGSPVRAVAWVEGV</sequence>
<feature type="compositionally biased region" description="Polar residues" evidence="2">
    <location>
        <begin position="17"/>
        <end position="35"/>
    </location>
</feature>
<dbReference type="InterPro" id="IPR037175">
    <property type="entry name" value="KFase_sf"/>
</dbReference>
<dbReference type="AlphaFoldDB" id="A0A8K0UTB6"/>
<dbReference type="InterPro" id="IPR007325">
    <property type="entry name" value="KFase/CYL"/>
</dbReference>
<accession>A0A8K0UTB6</accession>
<dbReference type="GO" id="GO:0004061">
    <property type="term" value="F:arylformamidase activity"/>
    <property type="evidence" value="ECO:0007669"/>
    <property type="project" value="InterPro"/>
</dbReference>
<proteinExistence type="inferred from homology"/>
<gene>
    <name evidence="3" type="ORF">BXZ70DRAFT_926552</name>
</gene>